<evidence type="ECO:0000313" key="1">
    <source>
        <dbReference type="EMBL" id="OFI46727.1"/>
    </source>
</evidence>
<dbReference type="Proteomes" id="UP000177273">
    <property type="component" value="Unassembled WGS sequence"/>
</dbReference>
<accession>A0A9Q5JG25</accession>
<organism evidence="1 2">
    <name type="scientific">Floricoccus penangensis</name>
    <dbReference type="NCBI Taxonomy" id="1859475"/>
    <lineage>
        <taxon>Bacteria</taxon>
        <taxon>Bacillati</taxon>
        <taxon>Bacillota</taxon>
        <taxon>Bacilli</taxon>
        <taxon>Lactobacillales</taxon>
        <taxon>Streptococcaceae</taxon>
        <taxon>Floricoccus</taxon>
    </lineage>
</organism>
<name>A0A9Q5JG25_9LACT</name>
<dbReference type="EMBL" id="MKIQ01000027">
    <property type="protein sequence ID" value="OFI46727.1"/>
    <property type="molecule type" value="Genomic_DNA"/>
</dbReference>
<protein>
    <submittedName>
        <fullName evidence="1">Uncharacterized protein</fullName>
    </submittedName>
</protein>
<comment type="caution">
    <text evidence="1">The sequence shown here is derived from an EMBL/GenBank/DDBJ whole genome shotgun (WGS) entry which is preliminary data.</text>
</comment>
<gene>
    <name evidence="1" type="ORF">BG262_02710</name>
</gene>
<dbReference type="RefSeq" id="WP_070787860.1">
    <property type="nucleotide sequence ID" value="NZ_MKIQ01000027.1"/>
</dbReference>
<proteinExistence type="predicted"/>
<dbReference type="AlphaFoldDB" id="A0A9Q5JG25"/>
<evidence type="ECO:0000313" key="2">
    <source>
        <dbReference type="Proteomes" id="UP000177273"/>
    </source>
</evidence>
<reference evidence="2" key="1">
    <citation type="submission" date="2016-09" db="EMBL/GenBank/DDBJ databases">
        <title>Draft genome sequence of a novel species of the family Streptococcaceae isolated from flowers.</title>
        <authorList>
            <person name="Chuah L.-O."/>
            <person name="Yap K.-P."/>
            <person name="Thong K.L."/>
            <person name="Liong M.T."/>
            <person name="Ahmad R."/>
            <person name="Rusul G."/>
        </authorList>
    </citation>
    <scope>NUCLEOTIDE SEQUENCE [LARGE SCALE GENOMIC DNA]</scope>
    <source>
        <strain evidence="2">HibF3</strain>
    </source>
</reference>
<keyword evidence="2" id="KW-1185">Reference proteome</keyword>
<sequence length="126" mass="14499">MKNTPLINELRTETLNHKIQWKTINDPNVKLMINGTPLAEQYQHINPNNSYFGVYKNQTYVLLYGEILDLFSNSLHSQIFLNTVINIEDNQSLKTVEDVSQKELFELKALIEMGYPLSSVPNLSTL</sequence>